<accession>A0A2G8SI30</accession>
<dbReference type="OrthoDB" id="2745718at2759"/>
<gene>
    <name evidence="1" type="ORF">GSI_03997</name>
</gene>
<name>A0A2G8SI30_9APHY</name>
<dbReference type="EMBL" id="AYKW01000007">
    <property type="protein sequence ID" value="PIL33377.1"/>
    <property type="molecule type" value="Genomic_DNA"/>
</dbReference>
<sequence length="543" mass="59657">MTPASTSADSASSHEAVPDDVCGRFRRLVRTDASLQYKVELVKSGMVDGPAGPGTLGTGDRLDHLRAYSARLRNGEYTSVQDCSVDSDPDQDGERKAERVWSTGASVAYVARKAGRRELVLSMPPVSRVGGGQRRNVVVALDDFGQDALVATDYTQDLLVGVSRHIDDCSNFQIRIGSLNSGRLGHPMARDALLQTSAFDIYVQHAPADVEALRIYSQYIFLVVFVDQMGPYDFQIWNWMTGTLLMKTVVVSMGTPRFTLIDNEHFAVIGSRDSEISIYRITPDAGSMTVATPEARLVLPGASVRRSPNTPPVFFFIHEISVSLPISPSTHDSATREPFTMNPDSAVLFINLATATGLEARNYVLLVPMSSLRASMEYVYGSSESQQSLGWDEWGSGALLLHSRGLEGADSRIYPSRHWRPYGSRMPVLVYPQGPDGAISKLLIIEMDPSAVKYSRGMGDMEERGQAEGAVASLRKHVQLDLHGHQLRPNYTVYPGPTLSLTRRFKGDEIVLDEHSASISFGDSPGEHWHENAIYGFQTWVLG</sequence>
<dbReference type="STRING" id="1077348.A0A2G8SI30"/>
<organism evidence="1 2">
    <name type="scientific">Ganoderma sinense ZZ0214-1</name>
    <dbReference type="NCBI Taxonomy" id="1077348"/>
    <lineage>
        <taxon>Eukaryota</taxon>
        <taxon>Fungi</taxon>
        <taxon>Dikarya</taxon>
        <taxon>Basidiomycota</taxon>
        <taxon>Agaricomycotina</taxon>
        <taxon>Agaricomycetes</taxon>
        <taxon>Polyporales</taxon>
        <taxon>Polyporaceae</taxon>
        <taxon>Ganoderma</taxon>
    </lineage>
</organism>
<evidence type="ECO:0000313" key="2">
    <source>
        <dbReference type="Proteomes" id="UP000230002"/>
    </source>
</evidence>
<keyword evidence="2" id="KW-1185">Reference proteome</keyword>
<proteinExistence type="predicted"/>
<evidence type="ECO:0000313" key="1">
    <source>
        <dbReference type="EMBL" id="PIL33377.1"/>
    </source>
</evidence>
<protein>
    <submittedName>
        <fullName evidence="1">Uncharacterized protein</fullName>
    </submittedName>
</protein>
<comment type="caution">
    <text evidence="1">The sequence shown here is derived from an EMBL/GenBank/DDBJ whole genome shotgun (WGS) entry which is preliminary data.</text>
</comment>
<dbReference type="Proteomes" id="UP000230002">
    <property type="component" value="Unassembled WGS sequence"/>
</dbReference>
<reference evidence="1 2" key="1">
    <citation type="journal article" date="2015" name="Sci. Rep.">
        <title>Chromosome-level genome map provides insights into diverse defense mechanisms in the medicinal fungus Ganoderma sinense.</title>
        <authorList>
            <person name="Zhu Y."/>
            <person name="Xu J."/>
            <person name="Sun C."/>
            <person name="Zhou S."/>
            <person name="Xu H."/>
            <person name="Nelson D.R."/>
            <person name="Qian J."/>
            <person name="Song J."/>
            <person name="Luo H."/>
            <person name="Xiang L."/>
            <person name="Li Y."/>
            <person name="Xu Z."/>
            <person name="Ji A."/>
            <person name="Wang L."/>
            <person name="Lu S."/>
            <person name="Hayward A."/>
            <person name="Sun W."/>
            <person name="Li X."/>
            <person name="Schwartz D.C."/>
            <person name="Wang Y."/>
            <person name="Chen S."/>
        </authorList>
    </citation>
    <scope>NUCLEOTIDE SEQUENCE [LARGE SCALE GENOMIC DNA]</scope>
    <source>
        <strain evidence="1 2">ZZ0214-1</strain>
    </source>
</reference>
<dbReference type="AlphaFoldDB" id="A0A2G8SI30"/>